<sequence>MNIAGVLLAGGQSSRYGRPKMFEPFEGIPLYQHSLNALKQNNLSTVIVTTNDELRPFFQEDSEITWALESTKHQGPLFVLYQLLVENPSVDWFFLVAADMPYMNAAFIENLVAQIEPHLDAIIPIQNERMQPLAGLYNRSTLEKTAELVANNRRSMKALLDSVCVHYSSFSNEDPTFTNINYQTDWPKGDS</sequence>
<keyword evidence="13" id="KW-1185">Reference proteome</keyword>
<evidence type="ECO:0000313" key="12">
    <source>
        <dbReference type="Proteomes" id="UP000254330"/>
    </source>
</evidence>
<dbReference type="EMBL" id="UGNP01000001">
    <property type="protein sequence ID" value="STX11059.1"/>
    <property type="molecule type" value="Genomic_DNA"/>
</dbReference>
<dbReference type="Gene3D" id="3.90.550.10">
    <property type="entry name" value="Spore Coat Polysaccharide Biosynthesis Protein SpsA, Chain A"/>
    <property type="match status" value="1"/>
</dbReference>
<dbReference type="AlphaFoldDB" id="A0A2U3ACH9"/>
<evidence type="ECO:0000313" key="13">
    <source>
        <dbReference type="Proteomes" id="UP000294641"/>
    </source>
</evidence>
<name>A0A2U3ACH9_9BACL</name>
<dbReference type="Proteomes" id="UP000294641">
    <property type="component" value="Unassembled WGS sequence"/>
</dbReference>
<dbReference type="SUPFAM" id="SSF53448">
    <property type="entry name" value="Nucleotide-diphospho-sugar transferases"/>
    <property type="match status" value="1"/>
</dbReference>
<dbReference type="GO" id="GO:0005525">
    <property type="term" value="F:GTP binding"/>
    <property type="evidence" value="ECO:0007669"/>
    <property type="project" value="UniProtKB-UniRule"/>
</dbReference>
<dbReference type="HAMAP" id="MF_00316">
    <property type="entry name" value="MobA"/>
    <property type="match status" value="1"/>
</dbReference>
<dbReference type="GO" id="GO:0046872">
    <property type="term" value="F:metal ion binding"/>
    <property type="evidence" value="ECO:0007669"/>
    <property type="project" value="UniProtKB-KW"/>
</dbReference>
<gene>
    <name evidence="8 10" type="primary">mobA</name>
    <name evidence="11" type="ORF">DFR61_11850</name>
    <name evidence="10" type="ORF">NCTC10597_02855</name>
</gene>
<dbReference type="InterPro" id="IPR025877">
    <property type="entry name" value="MobA-like_NTP_Trfase"/>
</dbReference>
<comment type="catalytic activity">
    <reaction evidence="8">
        <text>Mo-molybdopterin + GTP + H(+) = Mo-molybdopterin guanine dinucleotide + diphosphate</text>
        <dbReference type="Rhea" id="RHEA:34243"/>
        <dbReference type="ChEBI" id="CHEBI:15378"/>
        <dbReference type="ChEBI" id="CHEBI:33019"/>
        <dbReference type="ChEBI" id="CHEBI:37565"/>
        <dbReference type="ChEBI" id="CHEBI:71302"/>
        <dbReference type="ChEBI" id="CHEBI:71310"/>
        <dbReference type="EC" id="2.7.7.77"/>
    </reaction>
</comment>
<reference evidence="11 13" key="2">
    <citation type="submission" date="2019-03" db="EMBL/GenBank/DDBJ databases">
        <title>Genomic Encyclopedia of Type Strains, Phase IV (KMG-IV): sequencing the most valuable type-strain genomes for metagenomic binning, comparative biology and taxonomic classification.</title>
        <authorList>
            <person name="Goeker M."/>
        </authorList>
    </citation>
    <scope>NUCLEOTIDE SEQUENCE [LARGE SCALE GENOMIC DNA]</scope>
    <source>
        <strain evidence="11 13">DSM 20580</strain>
    </source>
</reference>
<dbReference type="Proteomes" id="UP000254330">
    <property type="component" value="Unassembled WGS sequence"/>
</dbReference>
<dbReference type="Pfam" id="PF12804">
    <property type="entry name" value="NTP_transf_3"/>
    <property type="match status" value="1"/>
</dbReference>
<dbReference type="InterPro" id="IPR029044">
    <property type="entry name" value="Nucleotide-diphossugar_trans"/>
</dbReference>
<keyword evidence="3 8" id="KW-0479">Metal-binding</keyword>
<dbReference type="InterPro" id="IPR013482">
    <property type="entry name" value="Molybde_CF_guanTrfase"/>
</dbReference>
<dbReference type="GO" id="GO:0006777">
    <property type="term" value="P:Mo-molybdopterin cofactor biosynthetic process"/>
    <property type="evidence" value="ECO:0007669"/>
    <property type="project" value="UniProtKB-KW"/>
</dbReference>
<feature type="binding site" evidence="8">
    <location>
        <position position="99"/>
    </location>
    <ligand>
        <name>GTP</name>
        <dbReference type="ChEBI" id="CHEBI:37565"/>
    </ligand>
</feature>
<evidence type="ECO:0000256" key="1">
    <source>
        <dbReference type="ARBA" id="ARBA00022490"/>
    </source>
</evidence>
<keyword evidence="4 8" id="KW-0547">Nucleotide-binding</keyword>
<evidence type="ECO:0000256" key="4">
    <source>
        <dbReference type="ARBA" id="ARBA00022741"/>
    </source>
</evidence>
<organism evidence="10 12">
    <name type="scientific">Kurthia zopfii</name>
    <dbReference type="NCBI Taxonomy" id="1650"/>
    <lineage>
        <taxon>Bacteria</taxon>
        <taxon>Bacillati</taxon>
        <taxon>Bacillota</taxon>
        <taxon>Bacilli</taxon>
        <taxon>Bacillales</taxon>
        <taxon>Caryophanaceae</taxon>
        <taxon>Kurthia</taxon>
    </lineage>
</organism>
<accession>A0A2U3ACH9</accession>
<dbReference type="GO" id="GO:0061603">
    <property type="term" value="F:molybdenum cofactor guanylyltransferase activity"/>
    <property type="evidence" value="ECO:0007669"/>
    <property type="project" value="UniProtKB-EC"/>
</dbReference>
<dbReference type="GO" id="GO:0005737">
    <property type="term" value="C:cytoplasm"/>
    <property type="evidence" value="ECO:0007669"/>
    <property type="project" value="UniProtKB-SubCell"/>
</dbReference>
<comment type="subcellular location">
    <subcellularLocation>
        <location evidence="8">Cytoplasm</location>
    </subcellularLocation>
</comment>
<comment type="similarity">
    <text evidence="8">Belongs to the MobA family.</text>
</comment>
<reference evidence="10 12" key="1">
    <citation type="submission" date="2018-06" db="EMBL/GenBank/DDBJ databases">
        <authorList>
            <consortium name="Pathogen Informatics"/>
            <person name="Doyle S."/>
        </authorList>
    </citation>
    <scope>NUCLEOTIDE SEQUENCE [LARGE SCALE GENOMIC DNA]</scope>
    <source>
        <strain evidence="10 12">NCTC10597</strain>
    </source>
</reference>
<keyword evidence="6 8" id="KW-0342">GTP-binding</keyword>
<comment type="function">
    <text evidence="8">Transfers a GMP moiety from GTP to Mo-molybdopterin (Mo-MPT) cofactor (Moco or molybdenum cofactor) to form Mo-molybdopterin guanine dinucleotide (Mo-MGD) cofactor.</text>
</comment>
<dbReference type="PANTHER" id="PTHR19136">
    <property type="entry name" value="MOLYBDENUM COFACTOR GUANYLYLTRANSFERASE"/>
    <property type="match status" value="1"/>
</dbReference>
<dbReference type="EMBL" id="SNZG01000018">
    <property type="protein sequence ID" value="TDR37924.1"/>
    <property type="molecule type" value="Genomic_DNA"/>
</dbReference>
<evidence type="ECO:0000256" key="5">
    <source>
        <dbReference type="ARBA" id="ARBA00022842"/>
    </source>
</evidence>
<keyword evidence="7 8" id="KW-0501">Molybdenum cofactor biosynthesis</keyword>
<dbReference type="RefSeq" id="WP_109349712.1">
    <property type="nucleotide sequence ID" value="NZ_BJUE01000010.1"/>
</dbReference>
<evidence type="ECO:0000256" key="6">
    <source>
        <dbReference type="ARBA" id="ARBA00023134"/>
    </source>
</evidence>
<evidence type="ECO:0000256" key="8">
    <source>
        <dbReference type="HAMAP-Rule" id="MF_00316"/>
    </source>
</evidence>
<feature type="binding site" evidence="8">
    <location>
        <position position="99"/>
    </location>
    <ligand>
        <name>Mg(2+)</name>
        <dbReference type="ChEBI" id="CHEBI:18420"/>
    </ligand>
</feature>
<dbReference type="EC" id="2.7.7.77" evidence="8"/>
<proteinExistence type="inferred from homology"/>
<comment type="caution">
    <text evidence="8">Lacks conserved residue(s) required for the propagation of feature annotation.</text>
</comment>
<keyword evidence="2 8" id="KW-0808">Transferase</keyword>
<feature type="binding site" evidence="8">
    <location>
        <position position="20"/>
    </location>
    <ligand>
        <name>GTP</name>
        <dbReference type="ChEBI" id="CHEBI:37565"/>
    </ligand>
</feature>
<evidence type="ECO:0000256" key="2">
    <source>
        <dbReference type="ARBA" id="ARBA00022679"/>
    </source>
</evidence>
<keyword evidence="1 8" id="KW-0963">Cytoplasm</keyword>
<comment type="cofactor">
    <cofactor evidence="8">
        <name>Mg(2+)</name>
        <dbReference type="ChEBI" id="CHEBI:18420"/>
    </cofactor>
</comment>
<dbReference type="PANTHER" id="PTHR19136:SF81">
    <property type="entry name" value="MOLYBDENUM COFACTOR GUANYLYLTRANSFERASE"/>
    <property type="match status" value="1"/>
</dbReference>
<evidence type="ECO:0000313" key="10">
    <source>
        <dbReference type="EMBL" id="STX11059.1"/>
    </source>
</evidence>
<evidence type="ECO:0000256" key="3">
    <source>
        <dbReference type="ARBA" id="ARBA00022723"/>
    </source>
</evidence>
<evidence type="ECO:0000259" key="9">
    <source>
        <dbReference type="Pfam" id="PF12804"/>
    </source>
</evidence>
<comment type="caution">
    <text evidence="10">The sequence shown here is derived from an EMBL/GenBank/DDBJ whole genome shotgun (WGS) entry which is preliminary data.</text>
</comment>
<protein>
    <recommendedName>
        <fullName evidence="8">Probable molybdenum cofactor guanylyltransferase</fullName>
        <shortName evidence="8">MoCo guanylyltransferase</shortName>
        <ecNumber evidence="8">2.7.7.77</ecNumber>
    </recommendedName>
    <alternativeName>
        <fullName evidence="8">GTP:molybdopterin guanylyltransferase</fullName>
    </alternativeName>
    <alternativeName>
        <fullName evidence="8">Mo-MPT guanylyltransferase</fullName>
    </alternativeName>
    <alternativeName>
        <fullName evidence="8">Molybdopterin guanylyltransferase</fullName>
    </alternativeName>
    <alternativeName>
        <fullName evidence="8">Molybdopterin-guanine dinucleotide synthase</fullName>
        <shortName evidence="8">MGD synthase</shortName>
    </alternativeName>
</protein>
<evidence type="ECO:0000313" key="11">
    <source>
        <dbReference type="EMBL" id="TDR37924.1"/>
    </source>
</evidence>
<keyword evidence="5 8" id="KW-0460">Magnesium</keyword>
<keyword evidence="11" id="KW-0548">Nucleotidyltransferase</keyword>
<feature type="binding site" evidence="8">
    <location>
        <begin position="8"/>
        <end position="10"/>
    </location>
    <ligand>
        <name>GTP</name>
        <dbReference type="ChEBI" id="CHEBI:37565"/>
    </ligand>
</feature>
<dbReference type="CDD" id="cd02503">
    <property type="entry name" value="MobA"/>
    <property type="match status" value="1"/>
</dbReference>
<dbReference type="OrthoDB" id="9788394at2"/>
<evidence type="ECO:0000256" key="7">
    <source>
        <dbReference type="ARBA" id="ARBA00023150"/>
    </source>
</evidence>
<feature type="domain" description="MobA-like NTP transferase" evidence="9">
    <location>
        <begin position="5"/>
        <end position="160"/>
    </location>
</feature>
<comment type="domain">
    <text evidence="8">The N-terminal domain determines nucleotide recognition and specific binding, while the C-terminal domain determines the specific binding to the target protein.</text>
</comment>